<organism evidence="8 9">
    <name type="scientific">Thalassotalea marina</name>
    <dbReference type="NCBI Taxonomy" id="1673741"/>
    <lineage>
        <taxon>Bacteria</taxon>
        <taxon>Pseudomonadati</taxon>
        <taxon>Pseudomonadota</taxon>
        <taxon>Gammaproteobacteria</taxon>
        <taxon>Alteromonadales</taxon>
        <taxon>Colwelliaceae</taxon>
        <taxon>Thalassotalea</taxon>
    </lineage>
</organism>
<evidence type="ECO:0000313" key="9">
    <source>
        <dbReference type="Proteomes" id="UP000623842"/>
    </source>
</evidence>
<sequence>MKNGKPFKLSYLTSLLMLNLGITGTALADQNLAEAETKKSEKDPEVITVTGIRGSLINSVGIKQDAGNVVDAISAEDIGKFPDQNVAESLQRITGVSIDRSGGEGQLITVRGMGPEFNSVLLNGRTLATTSGGRAFSFDILASELINGAEVHKTQSAAIQEGAIGATVDISTVKPLNFPGFKAVGSVKGLYDDMTGKLSPQFSGLISQTFNDDTFGVLASFSHYKRESRYDQANTAYYYKTKDLLEGQDYGEVYFPRNYDQIAQTETRERNSGTLVLQYKPSKDVTITADALYSDFNVKYRQDVFPMWFETGKVTNPVLDDSNTLVKADFVDSFIETLVRQSDADNTLKAFGLNLNWQLTDSWVMSADINTSKAEHDPGKGWSDVVAGRPGEYTYDRTSGDLVPTMTFENFKEGDVLTAGWASLQGTRVEDEVLEAKIDNDFIVEMGPLVQIGFGAHYSDRTLGSTYAETENPLPWIYADNSTRIPLPAELLNIYNADGFLSGGSGNPTQSWPTFNSDDIFAFLSTEDAIAQLDDPDAVRAIFNRAGFAMVDDPTAYEVNEKLMSLYTDFYFEGEVSDMPWSIVAGLRYVRTESESVGNQVALLDLVPSNEKPGEFRAITSDDYVPVTVSHDYSNLLPSLNGKLELTDDIVARLAWSKSITRPELAEMSPLSSYGDGPADKLFGSGSNPKLNPFESTNIDFTLEWYYQEGSYAAIAGFTKDVDGYLGYGESEEIVTLPSGTYTYKMSRPINEDSTEIEGLEIAVQHMFTNLPAPFDGLGFIANMTFVDSESTADKGAEKLPLIGLSDSQNLILFYEKDEFQFRIAYNNRDRFMQSKPQSWRDGHYVDDYKQVDISGSYDINENLTVFFEGINVTNELYIKNAEHANQTLTVTETGPRYSLGIRGNF</sequence>
<gene>
    <name evidence="8" type="primary">iroN</name>
    <name evidence="8" type="ORF">GCM10017161_30030</name>
</gene>
<evidence type="ECO:0000256" key="3">
    <source>
        <dbReference type="ARBA" id="ARBA00023237"/>
    </source>
</evidence>
<keyword evidence="9" id="KW-1185">Reference proteome</keyword>
<feature type="domain" description="TonB-dependent receptor plug" evidence="7">
    <location>
        <begin position="63"/>
        <end position="166"/>
    </location>
</feature>
<evidence type="ECO:0000313" key="8">
    <source>
        <dbReference type="EMBL" id="GHF99551.1"/>
    </source>
</evidence>
<dbReference type="InterPro" id="IPR000531">
    <property type="entry name" value="Beta-barrel_TonB"/>
</dbReference>
<dbReference type="PANTHER" id="PTHR40980:SF3">
    <property type="entry name" value="TONB-DEPENDENT RECEPTOR-LIKE BETA-BARREL DOMAIN-CONTAINING PROTEIN"/>
    <property type="match status" value="1"/>
</dbReference>
<evidence type="ECO:0000259" key="7">
    <source>
        <dbReference type="Pfam" id="PF07715"/>
    </source>
</evidence>
<evidence type="ECO:0000256" key="4">
    <source>
        <dbReference type="RuleBase" id="RU003357"/>
    </source>
</evidence>
<dbReference type="GO" id="GO:0009279">
    <property type="term" value="C:cell outer membrane"/>
    <property type="evidence" value="ECO:0007669"/>
    <property type="project" value="UniProtKB-SubCell"/>
</dbReference>
<dbReference type="Pfam" id="PF00593">
    <property type="entry name" value="TonB_dep_Rec_b-barrel"/>
    <property type="match status" value="1"/>
</dbReference>
<keyword evidence="3" id="KW-0998">Cell outer membrane</keyword>
<evidence type="ECO:0000259" key="6">
    <source>
        <dbReference type="Pfam" id="PF00593"/>
    </source>
</evidence>
<comment type="similarity">
    <text evidence="4">Belongs to the TonB-dependent receptor family.</text>
</comment>
<dbReference type="Pfam" id="PF07715">
    <property type="entry name" value="Plug"/>
    <property type="match status" value="1"/>
</dbReference>
<dbReference type="InterPro" id="IPR010104">
    <property type="entry name" value="TonB_rcpt_bac"/>
</dbReference>
<evidence type="ECO:0000256" key="5">
    <source>
        <dbReference type="SAM" id="SignalP"/>
    </source>
</evidence>
<keyword evidence="4" id="KW-0798">TonB box</keyword>
<keyword evidence="5" id="KW-0732">Signal</keyword>
<feature type="signal peptide" evidence="5">
    <location>
        <begin position="1"/>
        <end position="28"/>
    </location>
</feature>
<evidence type="ECO:0000256" key="2">
    <source>
        <dbReference type="ARBA" id="ARBA00023136"/>
    </source>
</evidence>
<comment type="subcellular location">
    <subcellularLocation>
        <location evidence="1 4">Cell outer membrane</location>
    </subcellularLocation>
</comment>
<reference evidence="8" key="2">
    <citation type="submission" date="2020-09" db="EMBL/GenBank/DDBJ databases">
        <authorList>
            <person name="Sun Q."/>
            <person name="Kim S."/>
        </authorList>
    </citation>
    <scope>NUCLEOTIDE SEQUENCE</scope>
    <source>
        <strain evidence="8">KCTC 42731</strain>
    </source>
</reference>
<dbReference type="InterPro" id="IPR036942">
    <property type="entry name" value="Beta-barrel_TonB_sf"/>
</dbReference>
<protein>
    <submittedName>
        <fullName evidence="8">TonB-dependent receptor</fullName>
    </submittedName>
</protein>
<evidence type="ECO:0000256" key="1">
    <source>
        <dbReference type="ARBA" id="ARBA00004442"/>
    </source>
</evidence>
<feature type="chain" id="PRO_5037159782" evidence="5">
    <location>
        <begin position="29"/>
        <end position="906"/>
    </location>
</feature>
<dbReference type="InterPro" id="IPR037066">
    <property type="entry name" value="Plug_dom_sf"/>
</dbReference>
<name>A0A919BNN1_9GAMM</name>
<feature type="domain" description="TonB-dependent receptor-like beta-barrel" evidence="6">
    <location>
        <begin position="434"/>
        <end position="873"/>
    </location>
</feature>
<keyword evidence="8" id="KW-0675">Receptor</keyword>
<dbReference type="Gene3D" id="2.170.130.10">
    <property type="entry name" value="TonB-dependent receptor, plug domain"/>
    <property type="match status" value="1"/>
</dbReference>
<comment type="caution">
    <text evidence="8">The sequence shown here is derived from an EMBL/GenBank/DDBJ whole genome shotgun (WGS) entry which is preliminary data.</text>
</comment>
<dbReference type="Gene3D" id="2.40.170.20">
    <property type="entry name" value="TonB-dependent receptor, beta-barrel domain"/>
    <property type="match status" value="1"/>
</dbReference>
<dbReference type="Proteomes" id="UP000623842">
    <property type="component" value="Unassembled WGS sequence"/>
</dbReference>
<dbReference type="InterPro" id="IPR012910">
    <property type="entry name" value="Plug_dom"/>
</dbReference>
<proteinExistence type="inferred from homology"/>
<dbReference type="AlphaFoldDB" id="A0A919BNN1"/>
<keyword evidence="2 4" id="KW-0472">Membrane</keyword>
<dbReference type="PANTHER" id="PTHR40980">
    <property type="entry name" value="PLUG DOMAIN-CONTAINING PROTEIN"/>
    <property type="match status" value="1"/>
</dbReference>
<accession>A0A919BNN1</accession>
<dbReference type="RefSeq" id="WP_189772222.1">
    <property type="nucleotide sequence ID" value="NZ_BNCK01000007.1"/>
</dbReference>
<dbReference type="NCBIfam" id="TIGR01782">
    <property type="entry name" value="TonB-Xanth-Caul"/>
    <property type="match status" value="1"/>
</dbReference>
<dbReference type="EMBL" id="BNCK01000007">
    <property type="protein sequence ID" value="GHF99551.1"/>
    <property type="molecule type" value="Genomic_DNA"/>
</dbReference>
<dbReference type="SUPFAM" id="SSF56935">
    <property type="entry name" value="Porins"/>
    <property type="match status" value="1"/>
</dbReference>
<reference evidence="8" key="1">
    <citation type="journal article" date="2014" name="Int. J. Syst. Evol. Microbiol.">
        <title>Complete genome sequence of Corynebacterium casei LMG S-19264T (=DSM 44701T), isolated from a smear-ripened cheese.</title>
        <authorList>
            <consortium name="US DOE Joint Genome Institute (JGI-PGF)"/>
            <person name="Walter F."/>
            <person name="Albersmeier A."/>
            <person name="Kalinowski J."/>
            <person name="Ruckert C."/>
        </authorList>
    </citation>
    <scope>NUCLEOTIDE SEQUENCE</scope>
    <source>
        <strain evidence="8">KCTC 42731</strain>
    </source>
</reference>
<dbReference type="CDD" id="cd01347">
    <property type="entry name" value="ligand_gated_channel"/>
    <property type="match status" value="1"/>
</dbReference>